<dbReference type="Proteomes" id="UP000472272">
    <property type="component" value="Chromosome 9"/>
</dbReference>
<dbReference type="FunFam" id="2.60.120.290:FF:000014">
    <property type="entry name" value="Metalloendopeptidase"/>
    <property type="match status" value="1"/>
</dbReference>
<feature type="binding site" evidence="15 17">
    <location>
        <position position="244"/>
    </location>
    <ligand>
        <name>Zn(2+)</name>
        <dbReference type="ChEBI" id="CHEBI:29105"/>
        <note>catalytic</note>
    </ligand>
</feature>
<keyword evidence="2 16" id="KW-0245">EGF-like domain</keyword>
<dbReference type="AlphaFoldDB" id="A0A670J3F9"/>
<feature type="disulfide bond" evidence="17">
    <location>
        <begin position="204"/>
        <end position="226"/>
    </location>
</feature>
<keyword evidence="9" id="KW-0106">Calcium</keyword>
<dbReference type="EC" id="3.4.24.-" evidence="18"/>
<dbReference type="InterPro" id="IPR035914">
    <property type="entry name" value="Sperma_CUB_dom_sf"/>
</dbReference>
<evidence type="ECO:0000259" key="20">
    <source>
        <dbReference type="PROSITE" id="PS50026"/>
    </source>
</evidence>
<comment type="cofactor">
    <cofactor evidence="17 18">
        <name>Zn(2+)</name>
        <dbReference type="ChEBI" id="CHEBI:29105"/>
    </cofactor>
    <text evidence="17 18">Binds 1 zinc ion per subunit.</text>
</comment>
<dbReference type="SUPFAM" id="SSF49854">
    <property type="entry name" value="Spermadhesin, CUB domain"/>
    <property type="match status" value="5"/>
</dbReference>
<reference evidence="22" key="2">
    <citation type="submission" date="2025-08" db="UniProtKB">
        <authorList>
            <consortium name="Ensembl"/>
        </authorList>
    </citation>
    <scope>IDENTIFICATION</scope>
</reference>
<dbReference type="FunFam" id="2.60.120.290:FF:000009">
    <property type="entry name" value="Metalloendopeptidase"/>
    <property type="match status" value="1"/>
</dbReference>
<keyword evidence="8 15" id="KW-0862">Zinc</keyword>
<keyword evidence="11" id="KW-0865">Zymogen</keyword>
<feature type="domain" description="CUB" evidence="19">
    <location>
        <begin position="808"/>
        <end position="920"/>
    </location>
</feature>
<evidence type="ECO:0000259" key="21">
    <source>
        <dbReference type="PROSITE" id="PS51864"/>
    </source>
</evidence>
<feature type="domain" description="Peptidase M12A" evidence="21">
    <location>
        <begin position="142"/>
        <end position="341"/>
    </location>
</feature>
<evidence type="ECO:0000256" key="2">
    <source>
        <dbReference type="ARBA" id="ARBA00022536"/>
    </source>
</evidence>
<dbReference type="InterPro" id="IPR006026">
    <property type="entry name" value="Peptidase_Metallo"/>
</dbReference>
<reference evidence="22 23" key="1">
    <citation type="journal article" date="2019" name="Proc. Natl. Acad. Sci. U.S.A.">
        <title>Regulatory changes in pterin and carotenoid genes underlie balanced color polymorphisms in the wall lizard.</title>
        <authorList>
            <person name="Andrade P."/>
            <person name="Pinho C."/>
            <person name="Perez I de Lanuza G."/>
            <person name="Afonso S."/>
            <person name="Brejcha J."/>
            <person name="Rubin C.J."/>
            <person name="Wallerman O."/>
            <person name="Pereira P."/>
            <person name="Sabatino S.J."/>
            <person name="Bellati A."/>
            <person name="Pellitteri-Rosa D."/>
            <person name="Bosakova Z."/>
            <person name="Bunikis I."/>
            <person name="Carretero M.A."/>
            <person name="Feiner N."/>
            <person name="Marsik P."/>
            <person name="Pauperio F."/>
            <person name="Salvi D."/>
            <person name="Soler L."/>
            <person name="While G.M."/>
            <person name="Uller T."/>
            <person name="Font E."/>
            <person name="Andersson L."/>
            <person name="Carneiro M."/>
        </authorList>
    </citation>
    <scope>NUCLEOTIDE SEQUENCE</scope>
</reference>
<dbReference type="Pfam" id="PF00431">
    <property type="entry name" value="CUB"/>
    <property type="match status" value="5"/>
</dbReference>
<keyword evidence="1" id="KW-0217">Developmental protein</keyword>
<proteinExistence type="predicted"/>
<dbReference type="PRINTS" id="PR00480">
    <property type="entry name" value="ASTACIN"/>
</dbReference>
<evidence type="ECO:0000256" key="17">
    <source>
        <dbReference type="PROSITE-ProRule" id="PRU01211"/>
    </source>
</evidence>
<dbReference type="CDD" id="cd00054">
    <property type="entry name" value="EGF_CA"/>
    <property type="match status" value="2"/>
</dbReference>
<dbReference type="InterPro" id="IPR034036">
    <property type="entry name" value="ZnMP_TLD/BMP1"/>
</dbReference>
<evidence type="ECO:0000313" key="23">
    <source>
        <dbReference type="Proteomes" id="UP000472272"/>
    </source>
</evidence>
<dbReference type="Gene3D" id="2.60.120.290">
    <property type="entry name" value="Spermadhesin, CUB domain"/>
    <property type="match status" value="5"/>
</dbReference>
<dbReference type="InterPro" id="IPR018097">
    <property type="entry name" value="EGF_Ca-bd_CS"/>
</dbReference>
<evidence type="ECO:0000256" key="7">
    <source>
        <dbReference type="ARBA" id="ARBA00022801"/>
    </source>
</evidence>
<dbReference type="GO" id="GO:0006508">
    <property type="term" value="P:proteolysis"/>
    <property type="evidence" value="ECO:0007669"/>
    <property type="project" value="UniProtKB-KW"/>
</dbReference>
<dbReference type="PROSITE" id="PS01180">
    <property type="entry name" value="CUB"/>
    <property type="match status" value="5"/>
</dbReference>
<evidence type="ECO:0000256" key="11">
    <source>
        <dbReference type="ARBA" id="ARBA00023145"/>
    </source>
</evidence>
<evidence type="ECO:0000256" key="5">
    <source>
        <dbReference type="ARBA" id="ARBA00022729"/>
    </source>
</evidence>
<feature type="binding site" evidence="15 17">
    <location>
        <position position="234"/>
    </location>
    <ligand>
        <name>Zn(2+)</name>
        <dbReference type="ChEBI" id="CHEBI:29105"/>
        <note>catalytic</note>
    </ligand>
</feature>
<feature type="domain" description="CUB" evidence="19">
    <location>
        <begin position="343"/>
        <end position="455"/>
    </location>
</feature>
<dbReference type="SUPFAM" id="SSF57196">
    <property type="entry name" value="EGF/Laminin"/>
    <property type="match status" value="2"/>
</dbReference>
<dbReference type="InterPro" id="IPR000859">
    <property type="entry name" value="CUB_dom"/>
</dbReference>
<dbReference type="InterPro" id="IPR000152">
    <property type="entry name" value="EGF-type_Asp/Asn_hydroxyl_site"/>
</dbReference>
<evidence type="ECO:0000256" key="3">
    <source>
        <dbReference type="ARBA" id="ARBA00022670"/>
    </source>
</evidence>
<dbReference type="InterPro" id="IPR000742">
    <property type="entry name" value="EGF"/>
</dbReference>
<dbReference type="PANTHER" id="PTHR24255:SF31">
    <property type="entry name" value="CUBILIN-LIKE PROTEIN"/>
    <property type="match status" value="1"/>
</dbReference>
<keyword evidence="5 18" id="KW-0732">Signal</keyword>
<evidence type="ECO:0000256" key="14">
    <source>
        <dbReference type="PIRSR" id="PIRSR001199-1"/>
    </source>
</evidence>
<evidence type="ECO:0000256" key="15">
    <source>
        <dbReference type="PIRSR" id="PIRSR001199-2"/>
    </source>
</evidence>
<keyword evidence="10 17" id="KW-0482">Metalloprotease</keyword>
<dbReference type="SUPFAM" id="SSF55486">
    <property type="entry name" value="Metalloproteases ('zincins'), catalytic domain"/>
    <property type="match status" value="1"/>
</dbReference>
<dbReference type="PANTHER" id="PTHR24255">
    <property type="entry name" value="COMPLEMENT COMPONENT 1, S SUBCOMPONENT-RELATED"/>
    <property type="match status" value="1"/>
</dbReference>
<evidence type="ECO:0000256" key="9">
    <source>
        <dbReference type="ARBA" id="ARBA00022837"/>
    </source>
</evidence>
<dbReference type="GO" id="GO:0004252">
    <property type="term" value="F:serine-type endopeptidase activity"/>
    <property type="evidence" value="ECO:0007669"/>
    <property type="project" value="TreeGrafter"/>
</dbReference>
<organism evidence="22 23">
    <name type="scientific">Podarcis muralis</name>
    <name type="common">Wall lizard</name>
    <name type="synonym">Lacerta muralis</name>
    <dbReference type="NCBI Taxonomy" id="64176"/>
    <lineage>
        <taxon>Eukaryota</taxon>
        <taxon>Metazoa</taxon>
        <taxon>Chordata</taxon>
        <taxon>Craniata</taxon>
        <taxon>Vertebrata</taxon>
        <taxon>Euteleostomi</taxon>
        <taxon>Lepidosauria</taxon>
        <taxon>Squamata</taxon>
        <taxon>Bifurcata</taxon>
        <taxon>Unidentata</taxon>
        <taxon>Episquamata</taxon>
        <taxon>Laterata</taxon>
        <taxon>Lacertibaenia</taxon>
        <taxon>Lacertidae</taxon>
        <taxon>Podarcis</taxon>
    </lineage>
</organism>
<dbReference type="GO" id="GO:0005509">
    <property type="term" value="F:calcium ion binding"/>
    <property type="evidence" value="ECO:0007669"/>
    <property type="project" value="InterPro"/>
</dbReference>
<dbReference type="FunFam" id="3.40.390.10:FF:000004">
    <property type="entry name" value="Metalloendopeptidase"/>
    <property type="match status" value="1"/>
</dbReference>
<dbReference type="GO" id="GO:0005615">
    <property type="term" value="C:extracellular space"/>
    <property type="evidence" value="ECO:0007669"/>
    <property type="project" value="TreeGrafter"/>
</dbReference>
<dbReference type="SMART" id="SM00235">
    <property type="entry name" value="ZnMc"/>
    <property type="match status" value="1"/>
</dbReference>
<dbReference type="GO" id="GO:0008270">
    <property type="term" value="F:zinc ion binding"/>
    <property type="evidence" value="ECO:0007669"/>
    <property type="project" value="UniProtKB-UniRule"/>
</dbReference>
<dbReference type="Gene3D" id="2.10.25.10">
    <property type="entry name" value="Laminin"/>
    <property type="match status" value="2"/>
</dbReference>
<dbReference type="OMA" id="VWKIMVS"/>
<feature type="chain" id="PRO_5025706354" description="Metalloendopeptidase" evidence="18">
    <location>
        <begin position="23"/>
        <end position="1047"/>
    </location>
</feature>
<evidence type="ECO:0000256" key="10">
    <source>
        <dbReference type="ARBA" id="ARBA00023049"/>
    </source>
</evidence>
<dbReference type="SMART" id="SM00179">
    <property type="entry name" value="EGF_CA"/>
    <property type="match status" value="2"/>
</dbReference>
<feature type="domain" description="CUB" evidence="19">
    <location>
        <begin position="612"/>
        <end position="724"/>
    </location>
</feature>
<dbReference type="GO" id="GO:0004222">
    <property type="term" value="F:metalloendopeptidase activity"/>
    <property type="evidence" value="ECO:0007669"/>
    <property type="project" value="UniProtKB-UniRule"/>
</dbReference>
<dbReference type="PROSITE" id="PS01187">
    <property type="entry name" value="EGF_CA"/>
    <property type="match status" value="2"/>
</dbReference>
<feature type="active site" evidence="14 17">
    <location>
        <position position="235"/>
    </location>
</feature>
<evidence type="ECO:0000313" key="22">
    <source>
        <dbReference type="Ensembl" id="ENSPMRP00000018064.1"/>
    </source>
</evidence>
<dbReference type="CDD" id="cd04281">
    <property type="entry name" value="ZnMc_BMP1_TLD"/>
    <property type="match status" value="1"/>
</dbReference>
<dbReference type="PROSITE" id="PS01186">
    <property type="entry name" value="EGF_2"/>
    <property type="match status" value="2"/>
</dbReference>
<feature type="domain" description="EGF-like" evidence="20">
    <location>
        <begin position="568"/>
        <end position="609"/>
    </location>
</feature>
<dbReference type="PROSITE" id="PS00010">
    <property type="entry name" value="ASX_HYDROXYL"/>
    <property type="match status" value="2"/>
</dbReference>
<dbReference type="FunFam" id="2.60.120.290:FF:000004">
    <property type="entry name" value="Metalloendopeptidase"/>
    <property type="match status" value="1"/>
</dbReference>
<comment type="caution">
    <text evidence="16">Lacks conserved residue(s) required for the propagation of feature annotation.</text>
</comment>
<dbReference type="InterPro" id="IPR001506">
    <property type="entry name" value="Peptidase_M12A"/>
</dbReference>
<feature type="binding site" evidence="15 17">
    <location>
        <position position="238"/>
    </location>
    <ligand>
        <name>Zn(2+)</name>
        <dbReference type="ChEBI" id="CHEBI:29105"/>
        <note>catalytic</note>
    </ligand>
</feature>
<keyword evidence="7 17" id="KW-0378">Hydrolase</keyword>
<dbReference type="PROSITE" id="PS51864">
    <property type="entry name" value="ASTACIN"/>
    <property type="match status" value="1"/>
</dbReference>
<reference evidence="22" key="3">
    <citation type="submission" date="2025-09" db="UniProtKB">
        <authorList>
            <consortium name="Ensembl"/>
        </authorList>
    </citation>
    <scope>IDENTIFICATION</scope>
</reference>
<feature type="signal peptide" evidence="18">
    <location>
        <begin position="1"/>
        <end position="22"/>
    </location>
</feature>
<evidence type="ECO:0000256" key="13">
    <source>
        <dbReference type="ARBA" id="ARBA00023180"/>
    </source>
</evidence>
<keyword evidence="12 17" id="KW-1015">Disulfide bond</keyword>
<keyword evidence="3 17" id="KW-0645">Protease</keyword>
<dbReference type="PIRSF" id="PIRSF001199">
    <property type="entry name" value="BMP_1/tolloid-like"/>
    <property type="match status" value="1"/>
</dbReference>
<evidence type="ECO:0000256" key="18">
    <source>
        <dbReference type="RuleBase" id="RU361183"/>
    </source>
</evidence>
<evidence type="ECO:0000256" key="8">
    <source>
        <dbReference type="ARBA" id="ARBA00022833"/>
    </source>
</evidence>
<dbReference type="SMART" id="SM00181">
    <property type="entry name" value="EGF"/>
    <property type="match status" value="2"/>
</dbReference>
<feature type="domain" description="CUB" evidence="19">
    <location>
        <begin position="921"/>
        <end position="1037"/>
    </location>
</feature>
<sequence>MLAWRVALWLAGVTLCGKLARGSGIDYDDYAYELDGGDEAEAIDYKDPCKAAVFWGDIALDDEDLKMFHIDRTIDLTQHSNERLGHNTGGFGERAVSKKSDALFQLIDSIRRFGSGFQQNNITKGRALTFSGSYEKKRFPRAATSRTERIWPGGVIPYVIGGNFTGSQRAMFKQAMRHWEKYTCVTFIERSDEESYIVFTYRPCGCCSYVGRRGNGPQAISIGKNCDKFGIVVHELGHVIGFWHEHTRPDRDDHVTIIRENIQPGQEYNFLKMEPGEVNSLGEPYDFDSIMHYARNTFSRGMFLDTILPSRDDNGIRPAIGQRTRLSKGDIAQARKLYRCPACGETLQESTGNFSSPGFPNGYPSYTHCIWRISVTPGEKIVLNFTTMDLYKSSLCWYDYIEVRDGYWKKSPLLGRFCGDKLPDVLTSSDSRMWIEFRGSSTWVGKGFSATYEAICGGEIHKNEGQIQSPNYPDDYRPMKECVWKITVSENYNVGLTFQAFEIERHDNCAYDYLEVRDGTSESSPLIGHFCGYDKPEDIRSTSNTLWMKFVSDGTVNKAGFAANFFKEEDECAKPDNGGCEQRCVNTLGSYQCACDPGYELGPDKKSCEAACGGLLTKLNGTITTPGWPKEYPPNKNCVWQVVAPTQYRISVKFEFFELEGNEVCKYDYVEIRSGLSSDSKLHGKFCGTEVPEVITSQYNNMRIEFRSDNTVSKKGFKAHFFSDKRAACKEKIFVFESCKDLIEVAPSGQVRIIHRLASEGLRDKDECSKDNGGCQHECINTVGSYVCQCRNGFVLHENKHDCKEAECEQKIHSPNGIITSPNWPDKYPSRKECTWEISATPGHRIKIVFNEFEIEQHQECAYDHLEVFDGETEKSPILGRLCGSKIPDPLVATGNKMFLRFVSDASVQRKGFQATHTTECGGRLKAESKARDLYSHAQFGDNNYPVQADCEWLIVSDRGYRIELTFQTFEVEEEADCGYDYLELFDGHDTTSLRLGRFCGSGPQEEIYSAGDSILLHFHTDDTINKKGFHIRYKSIKHQDSVHTKK</sequence>
<name>A0A670J3F9_PODMU</name>
<protein>
    <recommendedName>
        <fullName evidence="18">Metalloendopeptidase</fullName>
        <ecNumber evidence="18">3.4.24.-</ecNumber>
    </recommendedName>
</protein>
<feature type="domain" description="EGF-like" evidence="20">
    <location>
        <begin position="764"/>
        <end position="804"/>
    </location>
</feature>
<keyword evidence="4 15" id="KW-0479">Metal-binding</keyword>
<dbReference type="CDD" id="cd00041">
    <property type="entry name" value="CUB"/>
    <property type="match status" value="5"/>
</dbReference>
<dbReference type="InterPro" id="IPR015446">
    <property type="entry name" value="BMP_1/tolloid-like"/>
</dbReference>
<dbReference type="FunFam" id="2.10.25.10:FF:000022">
    <property type="entry name" value="Metalloendopeptidase"/>
    <property type="match status" value="2"/>
</dbReference>
<evidence type="ECO:0000259" key="19">
    <source>
        <dbReference type="PROSITE" id="PS01180"/>
    </source>
</evidence>
<dbReference type="InterPro" id="IPR001881">
    <property type="entry name" value="EGF-like_Ca-bd_dom"/>
</dbReference>
<evidence type="ECO:0000256" key="1">
    <source>
        <dbReference type="ARBA" id="ARBA00022473"/>
    </source>
</evidence>
<evidence type="ECO:0000256" key="4">
    <source>
        <dbReference type="ARBA" id="ARBA00022723"/>
    </source>
</evidence>
<dbReference type="SMART" id="SM00042">
    <property type="entry name" value="CUB"/>
    <property type="match status" value="5"/>
</dbReference>
<dbReference type="Gene3D" id="3.40.390.10">
    <property type="entry name" value="Collagenase (Catalytic Domain)"/>
    <property type="match status" value="1"/>
</dbReference>
<dbReference type="FunFam" id="2.60.120.290:FF:000011">
    <property type="entry name" value="Metalloendopeptidase"/>
    <property type="match status" value="1"/>
</dbReference>
<keyword evidence="23" id="KW-1185">Reference proteome</keyword>
<dbReference type="Pfam" id="PF01400">
    <property type="entry name" value="Astacin"/>
    <property type="match status" value="1"/>
</dbReference>
<accession>A0A670J3F9</accession>
<dbReference type="Pfam" id="PF14670">
    <property type="entry name" value="FXa_inhibition"/>
    <property type="match status" value="2"/>
</dbReference>
<evidence type="ECO:0000256" key="6">
    <source>
        <dbReference type="ARBA" id="ARBA00022737"/>
    </source>
</evidence>
<dbReference type="Ensembl" id="ENSPMRT00000019218.1">
    <property type="protein sequence ID" value="ENSPMRP00000018064.1"/>
    <property type="gene ID" value="ENSPMRG00000011903.1"/>
</dbReference>
<keyword evidence="13" id="KW-0325">Glycoprotein</keyword>
<feature type="domain" description="CUB" evidence="19">
    <location>
        <begin position="456"/>
        <end position="568"/>
    </location>
</feature>
<evidence type="ECO:0000256" key="12">
    <source>
        <dbReference type="ARBA" id="ARBA00023157"/>
    </source>
</evidence>
<evidence type="ECO:0000256" key="16">
    <source>
        <dbReference type="PROSITE-ProRule" id="PRU00076"/>
    </source>
</evidence>
<dbReference type="GeneTree" id="ENSGT00940000157225"/>
<gene>
    <name evidence="22" type="primary">TLL1</name>
</gene>
<feature type="disulfide bond" evidence="17">
    <location>
        <begin position="206"/>
        <end position="207"/>
    </location>
</feature>
<keyword evidence="6" id="KW-0677">Repeat</keyword>
<dbReference type="InterPro" id="IPR024079">
    <property type="entry name" value="MetalloPept_cat_dom_sf"/>
</dbReference>
<dbReference type="PROSITE" id="PS50026">
    <property type="entry name" value="EGF_3"/>
    <property type="match status" value="2"/>
</dbReference>
<dbReference type="FunFam" id="2.60.120.290:FF:000007">
    <property type="entry name" value="Metalloendopeptidase"/>
    <property type="match status" value="1"/>
</dbReference>